<comment type="caution">
    <text evidence="2">The sequence shown here is derived from an EMBL/GenBank/DDBJ whole genome shotgun (WGS) entry which is preliminary data.</text>
</comment>
<sequence>MHLCIPLRKTQSCFNQAWTQKPIFQTKVAVPERNPALLASSITKMHRRLFLRSVPLRINWAEVPSFDAPELRELSWTTTERRPVLGRRKSPPRRAQQGAPATL</sequence>
<proteinExistence type="predicted"/>
<dbReference type="EMBL" id="LSRX01000044">
    <property type="protein sequence ID" value="OLQ12358.1"/>
    <property type="molecule type" value="Genomic_DNA"/>
</dbReference>
<protein>
    <submittedName>
        <fullName evidence="2">Uncharacterized protein</fullName>
    </submittedName>
</protein>
<name>A0A1Q9EY35_SYMMI</name>
<feature type="region of interest" description="Disordered" evidence="1">
    <location>
        <begin position="81"/>
        <end position="103"/>
    </location>
</feature>
<gene>
    <name evidence="2" type="ORF">AK812_SmicGene3757</name>
</gene>
<organism evidence="2 3">
    <name type="scientific">Symbiodinium microadriaticum</name>
    <name type="common">Dinoflagellate</name>
    <name type="synonym">Zooxanthella microadriatica</name>
    <dbReference type="NCBI Taxonomy" id="2951"/>
    <lineage>
        <taxon>Eukaryota</taxon>
        <taxon>Sar</taxon>
        <taxon>Alveolata</taxon>
        <taxon>Dinophyceae</taxon>
        <taxon>Suessiales</taxon>
        <taxon>Symbiodiniaceae</taxon>
        <taxon>Symbiodinium</taxon>
    </lineage>
</organism>
<evidence type="ECO:0000256" key="1">
    <source>
        <dbReference type="SAM" id="MobiDB-lite"/>
    </source>
</evidence>
<keyword evidence="3" id="KW-1185">Reference proteome</keyword>
<dbReference type="AlphaFoldDB" id="A0A1Q9EY35"/>
<evidence type="ECO:0000313" key="2">
    <source>
        <dbReference type="EMBL" id="OLQ12358.1"/>
    </source>
</evidence>
<accession>A0A1Q9EY35</accession>
<dbReference type="Proteomes" id="UP000186817">
    <property type="component" value="Unassembled WGS sequence"/>
</dbReference>
<reference evidence="2 3" key="1">
    <citation type="submission" date="2016-02" db="EMBL/GenBank/DDBJ databases">
        <title>Genome analysis of coral dinoflagellate symbionts highlights evolutionary adaptations to a symbiotic lifestyle.</title>
        <authorList>
            <person name="Aranda M."/>
            <person name="Li Y."/>
            <person name="Liew Y.J."/>
            <person name="Baumgarten S."/>
            <person name="Simakov O."/>
            <person name="Wilson M."/>
            <person name="Piel J."/>
            <person name="Ashoor H."/>
            <person name="Bougouffa S."/>
            <person name="Bajic V.B."/>
            <person name="Ryu T."/>
            <person name="Ravasi T."/>
            <person name="Bayer T."/>
            <person name="Micklem G."/>
            <person name="Kim H."/>
            <person name="Bhak J."/>
            <person name="Lajeunesse T.C."/>
            <person name="Voolstra C.R."/>
        </authorList>
    </citation>
    <scope>NUCLEOTIDE SEQUENCE [LARGE SCALE GENOMIC DNA]</scope>
    <source>
        <strain evidence="2 3">CCMP2467</strain>
    </source>
</reference>
<evidence type="ECO:0000313" key="3">
    <source>
        <dbReference type="Proteomes" id="UP000186817"/>
    </source>
</evidence>